<proteinExistence type="inferred from homology"/>
<accession>A0A6J7I4J9</accession>
<protein>
    <submittedName>
        <fullName evidence="3">Unannotated protein</fullName>
    </submittedName>
</protein>
<dbReference type="InterPro" id="IPR036291">
    <property type="entry name" value="NAD(P)-bd_dom_sf"/>
</dbReference>
<name>A0A6J7I4J9_9ZZZZ</name>
<dbReference type="Gene3D" id="3.90.25.10">
    <property type="entry name" value="UDP-galactose 4-epimerase, domain 1"/>
    <property type="match status" value="2"/>
</dbReference>
<dbReference type="AlphaFoldDB" id="A0A6J7I4J9"/>
<dbReference type="Pfam" id="PF01370">
    <property type="entry name" value="Epimerase"/>
    <property type="match status" value="1"/>
</dbReference>
<comment type="similarity">
    <text evidence="1">Belongs to the NAD(P)-dependent epimerase/dehydratase family.</text>
</comment>
<feature type="domain" description="NAD-dependent epimerase/dehydratase" evidence="2">
    <location>
        <begin position="6"/>
        <end position="238"/>
    </location>
</feature>
<dbReference type="EMBL" id="CAFBMS010000086">
    <property type="protein sequence ID" value="CAB4925466.1"/>
    <property type="molecule type" value="Genomic_DNA"/>
</dbReference>
<dbReference type="InterPro" id="IPR001509">
    <property type="entry name" value="Epimerase_deHydtase"/>
</dbReference>
<reference evidence="3" key="1">
    <citation type="submission" date="2020-05" db="EMBL/GenBank/DDBJ databases">
        <authorList>
            <person name="Chiriac C."/>
            <person name="Salcher M."/>
            <person name="Ghai R."/>
            <person name="Kavagutti S V."/>
        </authorList>
    </citation>
    <scope>NUCLEOTIDE SEQUENCE</scope>
</reference>
<sequence length="315" mass="34113">MTRYAIIGGAGFIGSHFVDELAKRGQQITVIDNLCSGSISRISEHLGRPFFNFFELDVENTPLLINAIKDIDIVIHLASNPDIAKAVSSPRIDFSQGTALTESVLEACRISKIKKVLYASGSGVYSDSGTKLLDETSLLEPISTYGASKLAGEALLSAYSFMFGISGVAFRFANVVGPRQTHGVAFDFIRKLRNNPNELVVLGNGTQTKSYIHVSDVVSAVLHAASLQDFGFNVYNVATTDAITVREISEIVILEMFSTIAKTNVVFGESDRGWKADVPKIYMDSTKICGTGWKPKYSSKDAMAAAVRALVSESY</sequence>
<dbReference type="PANTHER" id="PTHR43000">
    <property type="entry name" value="DTDP-D-GLUCOSE 4,6-DEHYDRATASE-RELATED"/>
    <property type="match status" value="1"/>
</dbReference>
<dbReference type="SUPFAM" id="SSF51735">
    <property type="entry name" value="NAD(P)-binding Rossmann-fold domains"/>
    <property type="match status" value="1"/>
</dbReference>
<evidence type="ECO:0000259" key="2">
    <source>
        <dbReference type="Pfam" id="PF01370"/>
    </source>
</evidence>
<evidence type="ECO:0000313" key="3">
    <source>
        <dbReference type="EMBL" id="CAB4925466.1"/>
    </source>
</evidence>
<gene>
    <name evidence="3" type="ORF">UFOPK3614_01100</name>
</gene>
<organism evidence="3">
    <name type="scientific">freshwater metagenome</name>
    <dbReference type="NCBI Taxonomy" id="449393"/>
    <lineage>
        <taxon>unclassified sequences</taxon>
        <taxon>metagenomes</taxon>
        <taxon>ecological metagenomes</taxon>
    </lineage>
</organism>
<evidence type="ECO:0000256" key="1">
    <source>
        <dbReference type="ARBA" id="ARBA00007637"/>
    </source>
</evidence>
<dbReference type="Gene3D" id="3.40.50.720">
    <property type="entry name" value="NAD(P)-binding Rossmann-like Domain"/>
    <property type="match status" value="1"/>
</dbReference>